<keyword evidence="2" id="KW-1185">Reference proteome</keyword>
<evidence type="ECO:0000313" key="2">
    <source>
        <dbReference type="Proteomes" id="UP000814033"/>
    </source>
</evidence>
<reference evidence="1" key="2">
    <citation type="journal article" date="2022" name="New Phytol.">
        <title>Evolutionary transition to the ectomycorrhizal habit in the genomes of a hyperdiverse lineage of mushroom-forming fungi.</title>
        <authorList>
            <person name="Looney B."/>
            <person name="Miyauchi S."/>
            <person name="Morin E."/>
            <person name="Drula E."/>
            <person name="Courty P.E."/>
            <person name="Kohler A."/>
            <person name="Kuo A."/>
            <person name="LaButti K."/>
            <person name="Pangilinan J."/>
            <person name="Lipzen A."/>
            <person name="Riley R."/>
            <person name="Andreopoulos W."/>
            <person name="He G."/>
            <person name="Johnson J."/>
            <person name="Nolan M."/>
            <person name="Tritt A."/>
            <person name="Barry K.W."/>
            <person name="Grigoriev I.V."/>
            <person name="Nagy L.G."/>
            <person name="Hibbett D."/>
            <person name="Henrissat B."/>
            <person name="Matheny P.B."/>
            <person name="Labbe J."/>
            <person name="Martin F.M."/>
        </authorList>
    </citation>
    <scope>NUCLEOTIDE SEQUENCE</scope>
    <source>
        <strain evidence="1">FP105234-sp</strain>
    </source>
</reference>
<sequence length="375" mass="41416">MRDARALCNMFLPVASLPPEVLEKVFVALSYEAPLVVGPKRNGALSYQMLGWIVGATHVCRAWRRIAVGCPRLWANIALPTPGRGWTDVMFSRAGYVPLNITVHGPATEPIILRDPTSTDYEMGLVRKNLPRTKSLRFTSWNDDLAGRLLDPDVLSPLLQQLDITVKNDWLEPAQAVGTNLGDHTPALRELRLSIPSTSPFLWTAGCLRSLTTLEVVHRQGPHSPVTHRNSIPMLEDVVEALRRMVSLEKLTLGIQSILVPRNGSGGSAVQLTRLAHMDLTAPMTVAQCLMERLEIPQTATLRISVSECSAEHYLAFVTAIQPSVDARRNDDTSVTRFVISAVHKWSSAVQEGWSTGMHGTYDTYVTVSAWRGTR</sequence>
<organism evidence="1 2">
    <name type="scientific">Auriscalpium vulgare</name>
    <dbReference type="NCBI Taxonomy" id="40419"/>
    <lineage>
        <taxon>Eukaryota</taxon>
        <taxon>Fungi</taxon>
        <taxon>Dikarya</taxon>
        <taxon>Basidiomycota</taxon>
        <taxon>Agaricomycotina</taxon>
        <taxon>Agaricomycetes</taxon>
        <taxon>Russulales</taxon>
        <taxon>Auriscalpiaceae</taxon>
        <taxon>Auriscalpium</taxon>
    </lineage>
</organism>
<reference evidence="1" key="1">
    <citation type="submission" date="2021-02" db="EMBL/GenBank/DDBJ databases">
        <authorList>
            <consortium name="DOE Joint Genome Institute"/>
            <person name="Ahrendt S."/>
            <person name="Looney B.P."/>
            <person name="Miyauchi S."/>
            <person name="Morin E."/>
            <person name="Drula E."/>
            <person name="Courty P.E."/>
            <person name="Chicoki N."/>
            <person name="Fauchery L."/>
            <person name="Kohler A."/>
            <person name="Kuo A."/>
            <person name="Labutti K."/>
            <person name="Pangilinan J."/>
            <person name="Lipzen A."/>
            <person name="Riley R."/>
            <person name="Andreopoulos W."/>
            <person name="He G."/>
            <person name="Johnson J."/>
            <person name="Barry K.W."/>
            <person name="Grigoriev I.V."/>
            <person name="Nagy L."/>
            <person name="Hibbett D."/>
            <person name="Henrissat B."/>
            <person name="Matheny P.B."/>
            <person name="Labbe J."/>
            <person name="Martin F."/>
        </authorList>
    </citation>
    <scope>NUCLEOTIDE SEQUENCE</scope>
    <source>
        <strain evidence="1">FP105234-sp</strain>
    </source>
</reference>
<protein>
    <submittedName>
        <fullName evidence="1">Uncharacterized protein</fullName>
    </submittedName>
</protein>
<evidence type="ECO:0000313" key="1">
    <source>
        <dbReference type="EMBL" id="KAI0039530.1"/>
    </source>
</evidence>
<proteinExistence type="predicted"/>
<dbReference type="Proteomes" id="UP000814033">
    <property type="component" value="Unassembled WGS sequence"/>
</dbReference>
<name>A0ACB8R6F0_9AGAM</name>
<gene>
    <name evidence="1" type="ORF">FA95DRAFT_1684254</name>
</gene>
<dbReference type="EMBL" id="MU276293">
    <property type="protein sequence ID" value="KAI0039530.1"/>
    <property type="molecule type" value="Genomic_DNA"/>
</dbReference>
<accession>A0ACB8R6F0</accession>
<comment type="caution">
    <text evidence="1">The sequence shown here is derived from an EMBL/GenBank/DDBJ whole genome shotgun (WGS) entry which is preliminary data.</text>
</comment>